<dbReference type="Proteomes" id="UP000321938">
    <property type="component" value="Unassembled WGS sequence"/>
</dbReference>
<dbReference type="GO" id="GO:0005829">
    <property type="term" value="C:cytosol"/>
    <property type="evidence" value="ECO:0007669"/>
    <property type="project" value="TreeGrafter"/>
</dbReference>
<dbReference type="InterPro" id="IPR002201">
    <property type="entry name" value="Glyco_trans_9"/>
</dbReference>
<evidence type="ECO:0000256" key="1">
    <source>
        <dbReference type="ARBA" id="ARBA00022676"/>
    </source>
</evidence>
<dbReference type="RefSeq" id="WP_147231795.1">
    <property type="nucleotide sequence ID" value="NZ_VOSB01000015.1"/>
</dbReference>
<proteinExistence type="predicted"/>
<evidence type="ECO:0000313" key="3">
    <source>
        <dbReference type="EMBL" id="TXE16927.1"/>
    </source>
</evidence>
<dbReference type="OrthoDB" id="9772349at2"/>
<dbReference type="InterPro" id="IPR051199">
    <property type="entry name" value="LPS_LOS_Heptosyltrfase"/>
</dbReference>
<evidence type="ECO:0000313" key="4">
    <source>
        <dbReference type="Proteomes" id="UP000321938"/>
    </source>
</evidence>
<organism evidence="3 4">
    <name type="scientific">Psychroserpens burtonensis</name>
    <dbReference type="NCBI Taxonomy" id="49278"/>
    <lineage>
        <taxon>Bacteria</taxon>
        <taxon>Pseudomonadati</taxon>
        <taxon>Bacteroidota</taxon>
        <taxon>Flavobacteriia</taxon>
        <taxon>Flavobacteriales</taxon>
        <taxon>Flavobacteriaceae</taxon>
        <taxon>Psychroserpens</taxon>
    </lineage>
</organism>
<sequence>MKILIIQQKMIGDVLTTSILFEALKAEHPDAELHYVINSHTFPVVENNPFIDKFLFVTPEMEDNKIMFFKFLKSLKKEHYDVVIDVYGKLSSALISLYSKAKIKSAYFKKHTAFIYNHSIKRLKAPEHNASLAIENRMRLLQSLNIPFKLYQPRIYLSSKELELAKSYLESSKIDLSKPLFMISVLGSQEVKTYPAKYMAQLLDNIVETTPYSQMLFNYIPIQKEEAKAIFNLCKKQTQQHIFFNVFGKSLKEFLAITAHCTAVIGNEGGAINMAKSLQIPTFTIFSPYLNKQNWFGEYERKNHVAVHLLETIDYNIEDAKKQPLVYYSKFKPELIFPRLKTFLTTL</sequence>
<name>A0A5C7BD15_9FLAO</name>
<dbReference type="GO" id="GO:0009244">
    <property type="term" value="P:lipopolysaccharide core region biosynthetic process"/>
    <property type="evidence" value="ECO:0007669"/>
    <property type="project" value="TreeGrafter"/>
</dbReference>
<dbReference type="Gene3D" id="3.40.50.2000">
    <property type="entry name" value="Glycogen Phosphorylase B"/>
    <property type="match status" value="2"/>
</dbReference>
<comment type="caution">
    <text evidence="3">The sequence shown here is derived from an EMBL/GenBank/DDBJ whole genome shotgun (WGS) entry which is preliminary data.</text>
</comment>
<keyword evidence="1" id="KW-0328">Glycosyltransferase</keyword>
<gene>
    <name evidence="3" type="ORF">ES692_11285</name>
</gene>
<dbReference type="STRING" id="1123037.GCA_000425305_02257"/>
<dbReference type="GO" id="GO:0008713">
    <property type="term" value="F:ADP-heptose-lipopolysaccharide heptosyltransferase activity"/>
    <property type="evidence" value="ECO:0007669"/>
    <property type="project" value="TreeGrafter"/>
</dbReference>
<dbReference type="SUPFAM" id="SSF53756">
    <property type="entry name" value="UDP-Glycosyltransferase/glycogen phosphorylase"/>
    <property type="match status" value="1"/>
</dbReference>
<evidence type="ECO:0000256" key="2">
    <source>
        <dbReference type="ARBA" id="ARBA00022679"/>
    </source>
</evidence>
<protein>
    <submittedName>
        <fullName evidence="3">Glycosyltransferase family 9 protein</fullName>
    </submittedName>
</protein>
<accession>A0A5C7BD15</accession>
<dbReference type="Pfam" id="PF01075">
    <property type="entry name" value="Glyco_transf_9"/>
    <property type="match status" value="1"/>
</dbReference>
<keyword evidence="2 3" id="KW-0808">Transferase</keyword>
<reference evidence="3 4" key="1">
    <citation type="submission" date="2019-08" db="EMBL/GenBank/DDBJ databases">
        <title>Genome of Psychroserpens burtonensis ACAM 167.</title>
        <authorList>
            <person name="Bowman J.P."/>
        </authorList>
    </citation>
    <scope>NUCLEOTIDE SEQUENCE [LARGE SCALE GENOMIC DNA]</scope>
    <source>
        <strain evidence="3 4">ACAM 167</strain>
    </source>
</reference>
<dbReference type="PANTHER" id="PTHR30160">
    <property type="entry name" value="TETRAACYLDISACCHARIDE 4'-KINASE-RELATED"/>
    <property type="match status" value="1"/>
</dbReference>
<dbReference type="CDD" id="cd03789">
    <property type="entry name" value="GT9_LPS_heptosyltransferase"/>
    <property type="match status" value="1"/>
</dbReference>
<dbReference type="AlphaFoldDB" id="A0A5C7BD15"/>
<dbReference type="EMBL" id="VOSB01000015">
    <property type="protein sequence ID" value="TXE16927.1"/>
    <property type="molecule type" value="Genomic_DNA"/>
</dbReference>
<keyword evidence="4" id="KW-1185">Reference proteome</keyword>